<organism evidence="1 2">
    <name type="scientific">Lentinula aff. lateritia</name>
    <dbReference type="NCBI Taxonomy" id="2804960"/>
    <lineage>
        <taxon>Eukaryota</taxon>
        <taxon>Fungi</taxon>
        <taxon>Dikarya</taxon>
        <taxon>Basidiomycota</taxon>
        <taxon>Agaricomycotina</taxon>
        <taxon>Agaricomycetes</taxon>
        <taxon>Agaricomycetidae</taxon>
        <taxon>Agaricales</taxon>
        <taxon>Marasmiineae</taxon>
        <taxon>Omphalotaceae</taxon>
        <taxon>Lentinula</taxon>
    </lineage>
</organism>
<reference evidence="1" key="1">
    <citation type="submission" date="2022-09" db="EMBL/GenBank/DDBJ databases">
        <title>A Global Phylogenomic Analysis of the Shiitake Genus Lentinula.</title>
        <authorList>
            <consortium name="DOE Joint Genome Institute"/>
            <person name="Sierra-Patev S."/>
            <person name="Min B."/>
            <person name="Naranjo-Ortiz M."/>
            <person name="Looney B."/>
            <person name="Konkel Z."/>
            <person name="Slot J.C."/>
            <person name="Sakamoto Y."/>
            <person name="Steenwyk J.L."/>
            <person name="Rokas A."/>
            <person name="Carro J."/>
            <person name="Camarero S."/>
            <person name="Ferreira P."/>
            <person name="Molpeceres G."/>
            <person name="Ruiz-Duenas F.J."/>
            <person name="Serrano A."/>
            <person name="Henrissat B."/>
            <person name="Drula E."/>
            <person name="Hughes K.W."/>
            <person name="Mata J.L."/>
            <person name="Ishikawa N.K."/>
            <person name="Vargas-Isla R."/>
            <person name="Ushijima S."/>
            <person name="Smith C.A."/>
            <person name="Ahrendt S."/>
            <person name="Andreopoulos W."/>
            <person name="He G."/>
            <person name="Labutti K."/>
            <person name="Lipzen A."/>
            <person name="Ng V."/>
            <person name="Riley R."/>
            <person name="Sandor L."/>
            <person name="Barry K."/>
            <person name="Martinez A.T."/>
            <person name="Xiao Y."/>
            <person name="Gibbons J.G."/>
            <person name="Terashima K."/>
            <person name="Grigoriev I.V."/>
            <person name="Hibbett D.S."/>
        </authorList>
    </citation>
    <scope>NUCLEOTIDE SEQUENCE</scope>
    <source>
        <strain evidence="1">TMI1499</strain>
    </source>
</reference>
<keyword evidence="2" id="KW-1185">Reference proteome</keyword>
<evidence type="ECO:0000313" key="1">
    <source>
        <dbReference type="EMBL" id="KAJ3804672.1"/>
    </source>
</evidence>
<proteinExistence type="predicted"/>
<dbReference type="Proteomes" id="UP001163835">
    <property type="component" value="Unassembled WGS sequence"/>
</dbReference>
<protein>
    <submittedName>
        <fullName evidence="1">Uncharacterized protein</fullName>
    </submittedName>
</protein>
<evidence type="ECO:0000313" key="2">
    <source>
        <dbReference type="Proteomes" id="UP001163835"/>
    </source>
</evidence>
<comment type="caution">
    <text evidence="1">The sequence shown here is derived from an EMBL/GenBank/DDBJ whole genome shotgun (WGS) entry which is preliminary data.</text>
</comment>
<gene>
    <name evidence="1" type="ORF">F5876DRAFT_70436</name>
</gene>
<accession>A0ACC1TIV2</accession>
<dbReference type="EMBL" id="MU795863">
    <property type="protein sequence ID" value="KAJ3804672.1"/>
    <property type="molecule type" value="Genomic_DNA"/>
</dbReference>
<name>A0ACC1TIV2_9AGAR</name>
<sequence>MSGPARRGSRSAARSLVASPYARPVPKSNNQVDKPASSLTSSWSLSGIFNYLNPLRLRYQHPQQQQSPPPQQPPEPQTQSQGQGEDGGENLQVQADGVAEEEKGGAGGGTTAAHSLSARGHQITHSLSSPAPLPPPATPFTFTRRTPPPHNTPAPPAAAAVPFRLTPAAATPAPDDTESQTRGLAYLSKYLGERPRDEPLTPSEAEEMIMIIKGSTPVDQHETFRFSNSTTNNAPNPNPNPTINTIPFSFSPSYLRTPRPSTPRLLKHNPNGTYRWDGSGSPQHPHPPPPPPP</sequence>